<evidence type="ECO:0000256" key="1">
    <source>
        <dbReference type="SAM" id="Phobius"/>
    </source>
</evidence>
<reference evidence="3 4" key="1">
    <citation type="journal article" date="2015" name="Nature">
        <title>rRNA introns, odd ribosomes, and small enigmatic genomes across a large radiation of phyla.</title>
        <authorList>
            <person name="Brown C.T."/>
            <person name="Hug L.A."/>
            <person name="Thomas B.C."/>
            <person name="Sharon I."/>
            <person name="Castelle C.J."/>
            <person name="Singh A."/>
            <person name="Wilkins M.J."/>
            <person name="Williams K.H."/>
            <person name="Banfield J.F."/>
        </authorList>
    </citation>
    <scope>NUCLEOTIDE SEQUENCE [LARGE SCALE GENOMIC DNA]</scope>
</reference>
<evidence type="ECO:0000259" key="2">
    <source>
        <dbReference type="Pfam" id="PF18915"/>
    </source>
</evidence>
<dbReference type="InterPro" id="IPR043725">
    <property type="entry name" value="DUF5667"/>
</dbReference>
<keyword evidence="1" id="KW-1133">Transmembrane helix</keyword>
<organism evidence="3 4">
    <name type="scientific">Candidatus Uhrbacteria bacterium GW2011_GWA2_52_8d</name>
    <dbReference type="NCBI Taxonomy" id="1618979"/>
    <lineage>
        <taxon>Bacteria</taxon>
        <taxon>Candidatus Uhriibacteriota</taxon>
    </lineage>
</organism>
<evidence type="ECO:0000313" key="4">
    <source>
        <dbReference type="Proteomes" id="UP000034054"/>
    </source>
</evidence>
<dbReference type="Proteomes" id="UP000034054">
    <property type="component" value="Unassembled WGS sequence"/>
</dbReference>
<protein>
    <recommendedName>
        <fullName evidence="2">DUF5667 domain-containing protein</fullName>
    </recommendedName>
</protein>
<dbReference type="AlphaFoldDB" id="A0A0G1XPM3"/>
<proteinExistence type="predicted"/>
<comment type="caution">
    <text evidence="3">The sequence shown here is derived from an EMBL/GenBank/DDBJ whole genome shotgun (WGS) entry which is preliminary data.</text>
</comment>
<accession>A0A0G1XPM3</accession>
<gene>
    <name evidence="3" type="ORF">UY76_C0014G0004</name>
</gene>
<keyword evidence="1" id="KW-0472">Membrane</keyword>
<feature type="transmembrane region" description="Helical" evidence="1">
    <location>
        <begin position="75"/>
        <end position="95"/>
    </location>
</feature>
<dbReference type="Pfam" id="PF18915">
    <property type="entry name" value="DUF5667"/>
    <property type="match status" value="1"/>
</dbReference>
<dbReference type="EMBL" id="LCRH01000014">
    <property type="protein sequence ID" value="KKW32891.1"/>
    <property type="molecule type" value="Genomic_DNA"/>
</dbReference>
<evidence type="ECO:0000313" key="3">
    <source>
        <dbReference type="EMBL" id="KKW32891.1"/>
    </source>
</evidence>
<keyword evidence="1" id="KW-0812">Transmembrane</keyword>
<name>A0A0G1XPM3_9BACT</name>
<feature type="domain" description="DUF5667" evidence="2">
    <location>
        <begin position="99"/>
        <end position="197"/>
    </location>
</feature>
<sequence length="305" mass="33643">MALKNERMQDKEVIKLLQNLKDDPAMGGDFDFQKSWSTFAHRYGFNPEIQEPHYTFRDYVETYLWQFTHSMLKPMAAVMAVFVFAVAGSISVVGASGQALPGDQLYAVKVGVEKVQLALAVDASARSQLRVEFASRRLEEMVQLAAQVNSAESGSVQLAANRFKTEVTNIQQELSGEGQTEFAKTVGRKVEVYSSTVTSSSADLPEEVLGEVEEILEETKDQAVEVIITSHEALQDEDSAHELDSALDAEIQSVMALYGDAVSEAVATAEALRAEGLYRRAFQVLKDFAFEADIQADLQIDIQTK</sequence>